<dbReference type="EMBL" id="JACEFO010001282">
    <property type="protein sequence ID" value="KAF8742583.1"/>
    <property type="molecule type" value="Genomic_DNA"/>
</dbReference>
<feature type="domain" description="BZIP" evidence="9">
    <location>
        <begin position="193"/>
        <end position="249"/>
    </location>
</feature>
<dbReference type="InterPro" id="IPR046347">
    <property type="entry name" value="bZIP_sf"/>
</dbReference>
<dbReference type="InterPro" id="IPR043452">
    <property type="entry name" value="BZIP46-like"/>
</dbReference>
<dbReference type="PROSITE" id="PS50217">
    <property type="entry name" value="BZIP"/>
    <property type="match status" value="1"/>
</dbReference>
<dbReference type="Gene3D" id="1.20.5.170">
    <property type="match status" value="1"/>
</dbReference>
<keyword evidence="6" id="KW-0539">Nucleus</keyword>
<dbReference type="PANTHER" id="PTHR22952">
    <property type="entry name" value="CAMP-RESPONSE ELEMENT BINDING PROTEIN-RELATED"/>
    <property type="match status" value="1"/>
</dbReference>
<dbReference type="PANTHER" id="PTHR22952:SF355">
    <property type="entry name" value="OS09G0540800 PROTEIN"/>
    <property type="match status" value="1"/>
</dbReference>
<dbReference type="GO" id="GO:0003700">
    <property type="term" value="F:DNA-binding transcription factor activity"/>
    <property type="evidence" value="ECO:0007669"/>
    <property type="project" value="InterPro"/>
</dbReference>
<keyword evidence="3" id="KW-0805">Transcription regulation</keyword>
<dbReference type="PROSITE" id="PS00036">
    <property type="entry name" value="BZIP_BASIC"/>
    <property type="match status" value="1"/>
</dbReference>
<evidence type="ECO:0000259" key="9">
    <source>
        <dbReference type="PROSITE" id="PS50217"/>
    </source>
</evidence>
<evidence type="ECO:0000256" key="1">
    <source>
        <dbReference type="ARBA" id="ARBA00004123"/>
    </source>
</evidence>
<reference evidence="10" key="1">
    <citation type="submission" date="2020-07" db="EMBL/GenBank/DDBJ databases">
        <title>Genome sequence and genetic diversity analysis of an under-domesticated orphan crop, white fonio (Digitaria exilis).</title>
        <authorList>
            <person name="Bennetzen J.L."/>
            <person name="Chen S."/>
            <person name="Ma X."/>
            <person name="Wang X."/>
            <person name="Yssel A.E.J."/>
            <person name="Chaluvadi S.R."/>
            <person name="Johnson M."/>
            <person name="Gangashetty P."/>
            <person name="Hamidou F."/>
            <person name="Sanogo M.D."/>
            <person name="Zwaenepoel A."/>
            <person name="Wallace J."/>
            <person name="Van De Peer Y."/>
            <person name="Van Deynze A."/>
        </authorList>
    </citation>
    <scope>NUCLEOTIDE SEQUENCE</scope>
    <source>
        <tissue evidence="10">Leaves</tissue>
    </source>
</reference>
<comment type="subcellular location">
    <subcellularLocation>
        <location evidence="1">Nucleus</location>
    </subcellularLocation>
</comment>
<keyword evidence="2" id="KW-0938">Abscisic acid signaling pathway</keyword>
<dbReference type="AlphaFoldDB" id="A0A835KM87"/>
<dbReference type="GO" id="GO:0005634">
    <property type="term" value="C:nucleus"/>
    <property type="evidence" value="ECO:0007669"/>
    <property type="project" value="UniProtKB-SubCell"/>
</dbReference>
<keyword evidence="7" id="KW-0175">Coiled coil</keyword>
<dbReference type="SMART" id="SM00338">
    <property type="entry name" value="BRLZ"/>
    <property type="match status" value="1"/>
</dbReference>
<dbReference type="InterPro" id="IPR004827">
    <property type="entry name" value="bZIP"/>
</dbReference>
<evidence type="ECO:0000256" key="7">
    <source>
        <dbReference type="SAM" id="Coils"/>
    </source>
</evidence>
<dbReference type="Proteomes" id="UP000636709">
    <property type="component" value="Unassembled WGS sequence"/>
</dbReference>
<evidence type="ECO:0000256" key="3">
    <source>
        <dbReference type="ARBA" id="ARBA00023015"/>
    </source>
</evidence>
<evidence type="ECO:0000256" key="5">
    <source>
        <dbReference type="ARBA" id="ARBA00023163"/>
    </source>
</evidence>
<sequence length="385" mass="40214">MNGKPKPTHGLARKLGPTLPMGWAASALPPCESAATKASHPPSAVALWGAGARQRARGRAGMAGMDMEDDEDIWGPNTPSSPSASPPQPVAASSPCSAFISTQLSLNSRLHFLSSAAAAGGSSPPHSACAGAGIYAAGDVHRHMGLGGGFGNAAAASPAPFFSYNLDSGGCGGDEMCLVPGATWAGGGGVGGSDRRKKRMIKNRESAARSRARKQAYVRELEMEVKLLQEQNQSLRVKYEKLTDAFLDLVAEGVHGGGDASEEDSAEDAVRAILRRSTVPMDQWKQAVALLLLRRPDGHHKKAEYLTCRTPTPQRTPPSAVPRSCLCVPARSRSEGPAEVAASPSRTDTPACVEFACARCDLIDPLRALAVHTERVARAAAGLLL</sequence>
<dbReference type="CDD" id="cd14707">
    <property type="entry name" value="bZIP_plant_BZIP46"/>
    <property type="match status" value="1"/>
</dbReference>
<name>A0A835KM87_9POAL</name>
<comment type="caution">
    <text evidence="10">The sequence shown here is derived from an EMBL/GenBank/DDBJ whole genome shotgun (WGS) entry which is preliminary data.</text>
</comment>
<dbReference type="GO" id="GO:0003677">
    <property type="term" value="F:DNA binding"/>
    <property type="evidence" value="ECO:0007669"/>
    <property type="project" value="UniProtKB-KW"/>
</dbReference>
<dbReference type="OrthoDB" id="644067at2759"/>
<gene>
    <name evidence="10" type="ORF">HU200_013585</name>
</gene>
<evidence type="ECO:0000313" key="11">
    <source>
        <dbReference type="Proteomes" id="UP000636709"/>
    </source>
</evidence>
<evidence type="ECO:0000313" key="10">
    <source>
        <dbReference type="EMBL" id="KAF8742583.1"/>
    </source>
</evidence>
<keyword evidence="11" id="KW-1185">Reference proteome</keyword>
<dbReference type="GO" id="GO:0045893">
    <property type="term" value="P:positive regulation of DNA-templated transcription"/>
    <property type="evidence" value="ECO:0007669"/>
    <property type="project" value="InterPro"/>
</dbReference>
<dbReference type="GO" id="GO:0009738">
    <property type="term" value="P:abscisic acid-activated signaling pathway"/>
    <property type="evidence" value="ECO:0007669"/>
    <property type="project" value="UniProtKB-KW"/>
</dbReference>
<organism evidence="10 11">
    <name type="scientific">Digitaria exilis</name>
    <dbReference type="NCBI Taxonomy" id="1010633"/>
    <lineage>
        <taxon>Eukaryota</taxon>
        <taxon>Viridiplantae</taxon>
        <taxon>Streptophyta</taxon>
        <taxon>Embryophyta</taxon>
        <taxon>Tracheophyta</taxon>
        <taxon>Spermatophyta</taxon>
        <taxon>Magnoliopsida</taxon>
        <taxon>Liliopsida</taxon>
        <taxon>Poales</taxon>
        <taxon>Poaceae</taxon>
        <taxon>PACMAD clade</taxon>
        <taxon>Panicoideae</taxon>
        <taxon>Panicodae</taxon>
        <taxon>Paniceae</taxon>
        <taxon>Anthephorinae</taxon>
        <taxon>Digitaria</taxon>
    </lineage>
</organism>
<accession>A0A835KM87</accession>
<feature type="region of interest" description="Disordered" evidence="8">
    <location>
        <begin position="66"/>
        <end position="94"/>
    </location>
</feature>
<feature type="region of interest" description="Disordered" evidence="8">
    <location>
        <begin position="1"/>
        <end position="23"/>
    </location>
</feature>
<feature type="coiled-coil region" evidence="7">
    <location>
        <begin position="211"/>
        <end position="245"/>
    </location>
</feature>
<evidence type="ECO:0000256" key="8">
    <source>
        <dbReference type="SAM" id="MobiDB-lite"/>
    </source>
</evidence>
<keyword evidence="4" id="KW-0238">DNA-binding</keyword>
<keyword evidence="5" id="KW-0804">Transcription</keyword>
<proteinExistence type="predicted"/>
<evidence type="ECO:0000256" key="6">
    <source>
        <dbReference type="ARBA" id="ARBA00023242"/>
    </source>
</evidence>
<dbReference type="Pfam" id="PF00170">
    <property type="entry name" value="bZIP_1"/>
    <property type="match status" value="1"/>
</dbReference>
<evidence type="ECO:0000256" key="2">
    <source>
        <dbReference type="ARBA" id="ARBA00022682"/>
    </source>
</evidence>
<protein>
    <recommendedName>
        <fullName evidence="9">BZIP domain-containing protein</fullName>
    </recommendedName>
</protein>
<evidence type="ECO:0000256" key="4">
    <source>
        <dbReference type="ARBA" id="ARBA00023125"/>
    </source>
</evidence>
<dbReference type="SUPFAM" id="SSF57959">
    <property type="entry name" value="Leucine zipper domain"/>
    <property type="match status" value="1"/>
</dbReference>